<gene>
    <name evidence="1" type="ORF">LAESUDRAFT_718566</name>
</gene>
<organism evidence="1 2">
    <name type="scientific">Laetiporus sulphureus 93-53</name>
    <dbReference type="NCBI Taxonomy" id="1314785"/>
    <lineage>
        <taxon>Eukaryota</taxon>
        <taxon>Fungi</taxon>
        <taxon>Dikarya</taxon>
        <taxon>Basidiomycota</taxon>
        <taxon>Agaricomycotina</taxon>
        <taxon>Agaricomycetes</taxon>
        <taxon>Polyporales</taxon>
        <taxon>Laetiporus</taxon>
    </lineage>
</organism>
<keyword evidence="2" id="KW-1185">Reference proteome</keyword>
<dbReference type="Proteomes" id="UP000076871">
    <property type="component" value="Unassembled WGS sequence"/>
</dbReference>
<dbReference type="InParanoid" id="A0A165ATC3"/>
<accession>A0A165ATC3</accession>
<name>A0A165ATC3_9APHY</name>
<dbReference type="GeneID" id="63824480"/>
<proteinExistence type="predicted"/>
<protein>
    <submittedName>
        <fullName evidence="1">Uncharacterized protein</fullName>
    </submittedName>
</protein>
<sequence>MSPLSSIMLVTSASGSSSILLSEMHRFQTAAQVSPGKPCSALSTKSCTAPRAHKVVAGPGNRTLMHLPPQAPHHHQSCFLRERRTWASRSIAQEVDAVTLPFPPDLGEARVWPCMRVFVVEVRGRPPS</sequence>
<dbReference type="EMBL" id="KV427751">
    <property type="protein sequence ID" value="KZS99625.1"/>
    <property type="molecule type" value="Genomic_DNA"/>
</dbReference>
<dbReference type="AlphaFoldDB" id="A0A165ATC3"/>
<dbReference type="RefSeq" id="XP_040757366.1">
    <property type="nucleotide sequence ID" value="XM_040907451.1"/>
</dbReference>
<evidence type="ECO:0000313" key="2">
    <source>
        <dbReference type="Proteomes" id="UP000076871"/>
    </source>
</evidence>
<reference evidence="1 2" key="1">
    <citation type="journal article" date="2016" name="Mol. Biol. Evol.">
        <title>Comparative Genomics of Early-Diverging Mushroom-Forming Fungi Provides Insights into the Origins of Lignocellulose Decay Capabilities.</title>
        <authorList>
            <person name="Nagy L.G."/>
            <person name="Riley R."/>
            <person name="Tritt A."/>
            <person name="Adam C."/>
            <person name="Daum C."/>
            <person name="Floudas D."/>
            <person name="Sun H."/>
            <person name="Yadav J.S."/>
            <person name="Pangilinan J."/>
            <person name="Larsson K.H."/>
            <person name="Matsuura K."/>
            <person name="Barry K."/>
            <person name="Labutti K."/>
            <person name="Kuo R."/>
            <person name="Ohm R.A."/>
            <person name="Bhattacharya S.S."/>
            <person name="Shirouzu T."/>
            <person name="Yoshinaga Y."/>
            <person name="Martin F.M."/>
            <person name="Grigoriev I.V."/>
            <person name="Hibbett D.S."/>
        </authorList>
    </citation>
    <scope>NUCLEOTIDE SEQUENCE [LARGE SCALE GENOMIC DNA]</scope>
    <source>
        <strain evidence="1 2">93-53</strain>
    </source>
</reference>
<evidence type="ECO:0000313" key="1">
    <source>
        <dbReference type="EMBL" id="KZS99625.1"/>
    </source>
</evidence>